<evidence type="ECO:0000259" key="3">
    <source>
        <dbReference type="Pfam" id="PF03981"/>
    </source>
</evidence>
<gene>
    <name evidence="4" type="ORF">SNEC2469_LOCUS28996</name>
</gene>
<dbReference type="InterPro" id="IPR021150">
    <property type="entry name" value="Ubiq_cyt_c_chap"/>
</dbReference>
<dbReference type="EMBL" id="CAJNJA010064252">
    <property type="protein sequence ID" value="CAE7881973.1"/>
    <property type="molecule type" value="Genomic_DNA"/>
</dbReference>
<proteinExistence type="inferred from homology"/>
<comment type="caution">
    <text evidence="4">The sequence shown here is derived from an EMBL/GenBank/DDBJ whole genome shotgun (WGS) entry which is preliminary data.</text>
</comment>
<dbReference type="AlphaFoldDB" id="A0A813AVR7"/>
<protein>
    <recommendedName>
        <fullName evidence="3">Ubiquinol-cytochrome c chaperone domain-containing protein</fullName>
    </recommendedName>
</protein>
<sequence length="398" mass="42597">MARNPLKTPGDRRGDEAARALYDIVVAQARQPAFYTDLAVPDSADGRFELLALHSFLVFHRLKLDRSATEDLSQRLFDIMAFHLDQSVRISGAGDHGSAKRLKAMGEALMGRYRAYEKALAASEPADLEAALARNLYGSGEPPSPLQTRAMAAYLRQESRSLAGQALTELLAGSLFFESPPSATDAVEGTTMRKGSRGEAKAGLPAVDPEFSRLFALDKLGAQTAVVEIEARPAEREALVARFDLAGLDRLVADLQVDREGAGLVRVSGRLRAEGAQICVVSLEPVPFALDLPVSLRFASEVQFEPAGEVLVEAEGEDPPEPIEQGAIDLGEAMAQTLAVALDPFPRAAEAVLDRTEFGPAENGSMTAPGGQAVPEQPGEASPFAKLRQLRPERGDKS</sequence>
<dbReference type="InterPro" id="IPR007129">
    <property type="entry name" value="Ubiqinol_cyt_c_chaperone_CPB3"/>
</dbReference>
<dbReference type="PANTHER" id="PTHR12184:SF1">
    <property type="entry name" value="UBIQUINOL-CYTOCHROME-C REDUCTASE COMPLEX ASSEMBLY FACTOR 1"/>
    <property type="match status" value="1"/>
</dbReference>
<reference evidence="4" key="1">
    <citation type="submission" date="2021-02" db="EMBL/GenBank/DDBJ databases">
        <authorList>
            <person name="Dougan E. K."/>
            <person name="Rhodes N."/>
            <person name="Thang M."/>
            <person name="Chan C."/>
        </authorList>
    </citation>
    <scope>NUCLEOTIDE SEQUENCE</scope>
</reference>
<feature type="region of interest" description="Disordered" evidence="2">
    <location>
        <begin position="354"/>
        <end position="398"/>
    </location>
</feature>
<dbReference type="PANTHER" id="PTHR12184">
    <property type="entry name" value="UBIQUINOL-CYTOCHROME C REDUCTASE COMPLEX ASSEMBLY FACTOR 1 FAMILY MEMBER"/>
    <property type="match status" value="1"/>
</dbReference>
<evidence type="ECO:0000313" key="4">
    <source>
        <dbReference type="EMBL" id="CAE7881973.1"/>
    </source>
</evidence>
<dbReference type="Pfam" id="PF02620">
    <property type="entry name" value="YceD"/>
    <property type="match status" value="1"/>
</dbReference>
<evidence type="ECO:0000313" key="5">
    <source>
        <dbReference type="Proteomes" id="UP000601435"/>
    </source>
</evidence>
<evidence type="ECO:0000256" key="2">
    <source>
        <dbReference type="SAM" id="MobiDB-lite"/>
    </source>
</evidence>
<dbReference type="Proteomes" id="UP000601435">
    <property type="component" value="Unassembled WGS sequence"/>
</dbReference>
<comment type="similarity">
    <text evidence="1">Belongs to the CBP3 family.</text>
</comment>
<evidence type="ECO:0000256" key="1">
    <source>
        <dbReference type="ARBA" id="ARBA00006407"/>
    </source>
</evidence>
<dbReference type="InterPro" id="IPR003772">
    <property type="entry name" value="YceD"/>
</dbReference>
<name>A0A813AVR7_9DINO</name>
<keyword evidence="5" id="KW-1185">Reference proteome</keyword>
<feature type="domain" description="Ubiquinol-cytochrome c chaperone" evidence="3">
    <location>
        <begin position="37"/>
        <end position="174"/>
    </location>
</feature>
<organism evidence="4 5">
    <name type="scientific">Symbiodinium necroappetens</name>
    <dbReference type="NCBI Taxonomy" id="1628268"/>
    <lineage>
        <taxon>Eukaryota</taxon>
        <taxon>Sar</taxon>
        <taxon>Alveolata</taxon>
        <taxon>Dinophyceae</taxon>
        <taxon>Suessiales</taxon>
        <taxon>Symbiodiniaceae</taxon>
        <taxon>Symbiodinium</taxon>
    </lineage>
</organism>
<dbReference type="Pfam" id="PF03981">
    <property type="entry name" value="Ubiq_cyt_C_chap"/>
    <property type="match status" value="1"/>
</dbReference>
<dbReference type="OrthoDB" id="10650835at2759"/>
<accession>A0A813AVR7</accession>